<evidence type="ECO:0000256" key="1">
    <source>
        <dbReference type="SAM" id="Phobius"/>
    </source>
</evidence>
<keyword evidence="1" id="KW-0472">Membrane</keyword>
<dbReference type="RefSeq" id="WP_145247274.1">
    <property type="nucleotide sequence ID" value="NZ_CP036278.1"/>
</dbReference>
<dbReference type="EMBL" id="CP036278">
    <property type="protein sequence ID" value="QDU56538.1"/>
    <property type="molecule type" value="Genomic_DNA"/>
</dbReference>
<reference evidence="3 4" key="1">
    <citation type="submission" date="2019-02" db="EMBL/GenBank/DDBJ databases">
        <title>Deep-cultivation of Planctomycetes and their phenomic and genomic characterization uncovers novel biology.</title>
        <authorList>
            <person name="Wiegand S."/>
            <person name="Jogler M."/>
            <person name="Boedeker C."/>
            <person name="Pinto D."/>
            <person name="Vollmers J."/>
            <person name="Rivas-Marin E."/>
            <person name="Kohn T."/>
            <person name="Peeters S.H."/>
            <person name="Heuer A."/>
            <person name="Rast P."/>
            <person name="Oberbeckmann S."/>
            <person name="Bunk B."/>
            <person name="Jeske O."/>
            <person name="Meyerdierks A."/>
            <person name="Storesund J.E."/>
            <person name="Kallscheuer N."/>
            <person name="Luecker S."/>
            <person name="Lage O.M."/>
            <person name="Pohl T."/>
            <person name="Merkel B.J."/>
            <person name="Hornburger P."/>
            <person name="Mueller R.-W."/>
            <person name="Bruemmer F."/>
            <person name="Labrenz M."/>
            <person name="Spormann A.M."/>
            <person name="Op den Camp H."/>
            <person name="Overmann J."/>
            <person name="Amann R."/>
            <person name="Jetten M.S.M."/>
            <person name="Mascher T."/>
            <person name="Medema M.H."/>
            <person name="Devos D.P."/>
            <person name="Kaster A.-K."/>
            <person name="Ovreas L."/>
            <person name="Rohde M."/>
            <person name="Galperin M.Y."/>
            <person name="Jogler C."/>
        </authorList>
    </citation>
    <scope>NUCLEOTIDE SEQUENCE [LARGE SCALE GENOMIC DNA]</scope>
    <source>
        <strain evidence="3 4">Pan181</strain>
    </source>
</reference>
<keyword evidence="1" id="KW-1133">Transmembrane helix</keyword>
<accession>A0A518AP90</accession>
<evidence type="ECO:0000256" key="2">
    <source>
        <dbReference type="SAM" id="SignalP"/>
    </source>
</evidence>
<dbReference type="Proteomes" id="UP000315750">
    <property type="component" value="Chromosome"/>
</dbReference>
<dbReference type="AlphaFoldDB" id="A0A518AP90"/>
<dbReference type="KEGG" id="amuc:Pan181_27480"/>
<sequence length="283" mass="31251" precursor="true">MIKTLLPAVCLFALLAVPATSADVSPSDTPEATSVGFPVTIEDLVLPGPLLQVKPLETRDDPFILRLVQSHPHGTSHRYTFEYYALEPGEYNLVEYLEPTDGQQAVELPATMVTVTAILPPGQIEPNMLESAPLPRVGGYWTWVLLGFLAWLAIGYAILTVGKKRSAALEASSEERPRTLADRLRPTVEAAVAGELTQAELAELERVLFAFWRKRLGLDHIPAAEARRKVLEHPEGGQLLRQLEAWLHRPDDDMPVDIPELLAPYRNLPSESLTTEAKEAVEV</sequence>
<protein>
    <recommendedName>
        <fullName evidence="5">Protein BatD</fullName>
    </recommendedName>
</protein>
<name>A0A518AP90_9BACT</name>
<feature type="transmembrane region" description="Helical" evidence="1">
    <location>
        <begin position="140"/>
        <end position="159"/>
    </location>
</feature>
<evidence type="ECO:0008006" key="5">
    <source>
        <dbReference type="Google" id="ProtNLM"/>
    </source>
</evidence>
<keyword evidence="4" id="KW-1185">Reference proteome</keyword>
<proteinExistence type="predicted"/>
<feature type="chain" id="PRO_5021840758" description="Protein BatD" evidence="2">
    <location>
        <begin position="22"/>
        <end position="283"/>
    </location>
</feature>
<keyword evidence="1" id="KW-0812">Transmembrane</keyword>
<evidence type="ECO:0000313" key="3">
    <source>
        <dbReference type="EMBL" id="QDU56538.1"/>
    </source>
</evidence>
<keyword evidence="2" id="KW-0732">Signal</keyword>
<organism evidence="3 4">
    <name type="scientific">Aeoliella mucimassa</name>
    <dbReference type="NCBI Taxonomy" id="2527972"/>
    <lineage>
        <taxon>Bacteria</taxon>
        <taxon>Pseudomonadati</taxon>
        <taxon>Planctomycetota</taxon>
        <taxon>Planctomycetia</taxon>
        <taxon>Pirellulales</taxon>
        <taxon>Lacipirellulaceae</taxon>
        <taxon>Aeoliella</taxon>
    </lineage>
</organism>
<evidence type="ECO:0000313" key="4">
    <source>
        <dbReference type="Proteomes" id="UP000315750"/>
    </source>
</evidence>
<gene>
    <name evidence="3" type="ORF">Pan181_27480</name>
</gene>
<feature type="signal peptide" evidence="2">
    <location>
        <begin position="1"/>
        <end position="21"/>
    </location>
</feature>
<dbReference type="OrthoDB" id="287102at2"/>